<proteinExistence type="predicted"/>
<sequence>MTKQKTLNTIIEEIEMTLPCYANESSNASSHMDTRGKKTLTTWGQMMEEELSAVPLKQSTELKVARDKKSPY</sequence>
<accession>A0A0B7B7V4</accession>
<dbReference type="EMBL" id="HACG01041340">
    <property type="protein sequence ID" value="CEK88205.1"/>
    <property type="molecule type" value="Transcribed_RNA"/>
</dbReference>
<gene>
    <name evidence="1" type="primary">ORF163763</name>
</gene>
<reference evidence="1" key="1">
    <citation type="submission" date="2014-12" db="EMBL/GenBank/DDBJ databases">
        <title>Insight into the proteome of Arion vulgaris.</title>
        <authorList>
            <person name="Aradska J."/>
            <person name="Bulat T."/>
            <person name="Smidak R."/>
            <person name="Sarate P."/>
            <person name="Gangsoo J."/>
            <person name="Sialana F."/>
            <person name="Bilban M."/>
            <person name="Lubec G."/>
        </authorList>
    </citation>
    <scope>NUCLEOTIDE SEQUENCE</scope>
    <source>
        <tissue evidence="1">Skin</tissue>
    </source>
</reference>
<dbReference type="AlphaFoldDB" id="A0A0B7B7V4"/>
<evidence type="ECO:0000313" key="1">
    <source>
        <dbReference type="EMBL" id="CEK88205.1"/>
    </source>
</evidence>
<protein>
    <submittedName>
        <fullName evidence="1">Uncharacterized protein</fullName>
    </submittedName>
</protein>
<organism evidence="1">
    <name type="scientific">Arion vulgaris</name>
    <dbReference type="NCBI Taxonomy" id="1028688"/>
    <lineage>
        <taxon>Eukaryota</taxon>
        <taxon>Metazoa</taxon>
        <taxon>Spiralia</taxon>
        <taxon>Lophotrochozoa</taxon>
        <taxon>Mollusca</taxon>
        <taxon>Gastropoda</taxon>
        <taxon>Heterobranchia</taxon>
        <taxon>Euthyneura</taxon>
        <taxon>Panpulmonata</taxon>
        <taxon>Eupulmonata</taxon>
        <taxon>Stylommatophora</taxon>
        <taxon>Helicina</taxon>
        <taxon>Arionoidea</taxon>
        <taxon>Arionidae</taxon>
        <taxon>Arion</taxon>
    </lineage>
</organism>
<name>A0A0B7B7V4_9EUPU</name>